<evidence type="ECO:0000313" key="1">
    <source>
        <dbReference type="EMBL" id="GEZ33742.1"/>
    </source>
</evidence>
<sequence>MYLNNPMIHYSQKIKTTQANKIDILKRRVKKLKKKQRSRTYKLKRLYKVGLTARVKSSNDEQSLGGEDVFVAKQDKNVVEKEVDVDQVQVSIAATTPTISIDEVTLTQALAELKHIKPKAKAKGIVFHEPDESPTTATISKPKSQDKGKAIMVEELVEPKKKDQIRLDEEAALKLQAELQAKFDKEQRLARERELNKN</sequence>
<organism evidence="1">
    <name type="scientific">Tanacetum cinerariifolium</name>
    <name type="common">Dalmatian daisy</name>
    <name type="synonym">Chrysanthemum cinerariifolium</name>
    <dbReference type="NCBI Taxonomy" id="118510"/>
    <lineage>
        <taxon>Eukaryota</taxon>
        <taxon>Viridiplantae</taxon>
        <taxon>Streptophyta</taxon>
        <taxon>Embryophyta</taxon>
        <taxon>Tracheophyta</taxon>
        <taxon>Spermatophyta</taxon>
        <taxon>Magnoliopsida</taxon>
        <taxon>eudicotyledons</taxon>
        <taxon>Gunneridae</taxon>
        <taxon>Pentapetalae</taxon>
        <taxon>asterids</taxon>
        <taxon>campanulids</taxon>
        <taxon>Asterales</taxon>
        <taxon>Asteraceae</taxon>
        <taxon>Asteroideae</taxon>
        <taxon>Anthemideae</taxon>
        <taxon>Anthemidinae</taxon>
        <taxon>Tanacetum</taxon>
    </lineage>
</organism>
<proteinExistence type="predicted"/>
<gene>
    <name evidence="1" type="ORF">Tci_505715</name>
</gene>
<name>A0A699I843_TANCI</name>
<dbReference type="AlphaFoldDB" id="A0A699I843"/>
<reference evidence="1" key="1">
    <citation type="journal article" date="2019" name="Sci. Rep.">
        <title>Draft genome of Tanacetum cinerariifolium, the natural source of mosquito coil.</title>
        <authorList>
            <person name="Yamashiro T."/>
            <person name="Shiraishi A."/>
            <person name="Satake H."/>
            <person name="Nakayama K."/>
        </authorList>
    </citation>
    <scope>NUCLEOTIDE SEQUENCE</scope>
</reference>
<comment type="caution">
    <text evidence="1">The sequence shown here is derived from an EMBL/GenBank/DDBJ whole genome shotgun (WGS) entry which is preliminary data.</text>
</comment>
<protein>
    <submittedName>
        <fullName evidence="1">Uncharacterized protein</fullName>
    </submittedName>
</protein>
<dbReference type="EMBL" id="BKCJ010266954">
    <property type="protein sequence ID" value="GEZ33742.1"/>
    <property type="molecule type" value="Genomic_DNA"/>
</dbReference>
<accession>A0A699I843</accession>